<dbReference type="PANTHER" id="PTHR45931">
    <property type="entry name" value="SI:CH211-59O9.10"/>
    <property type="match status" value="1"/>
</dbReference>
<dbReference type="InterPro" id="IPR011016">
    <property type="entry name" value="Znf_RING-CH"/>
</dbReference>
<keyword evidence="3" id="KW-0862">Zinc</keyword>
<dbReference type="AlphaFoldDB" id="A0A4Y2JI66"/>
<sequence>MNRKETTSDIEFITKKFQDLMLNSMEFPLEDEPMDLEFTLPLFDFSEVQPAALELMQSEPMDIEYSEPMDIEYNDPKSNEKANGTLADTIQCAICLETDRSLNRKSLPCSHAFHEKCINKWLKRSATCPICRSTIFSRNHAIRLDANWTRETTWLTATYIEYEQTRDDFERNGTNRRREYVHLTHSHSTSNGNGFIRQRRVLVARRRW</sequence>
<comment type="caution">
    <text evidence="6">The sequence shown here is derived from an EMBL/GenBank/DDBJ whole genome shotgun (WGS) entry which is preliminary data.</text>
</comment>
<gene>
    <name evidence="6" type="ORF">AVEN_145122_1</name>
</gene>
<dbReference type="CDD" id="cd16454">
    <property type="entry name" value="RING-H2_PA-TM-RING"/>
    <property type="match status" value="1"/>
</dbReference>
<accession>A0A4Y2JI66</accession>
<dbReference type="GO" id="GO:0005634">
    <property type="term" value="C:nucleus"/>
    <property type="evidence" value="ECO:0007669"/>
    <property type="project" value="TreeGrafter"/>
</dbReference>
<evidence type="ECO:0000256" key="4">
    <source>
        <dbReference type="PROSITE-ProRule" id="PRU00175"/>
    </source>
</evidence>
<dbReference type="EMBL" id="BGPR01003505">
    <property type="protein sequence ID" value="GBM89002.1"/>
    <property type="molecule type" value="Genomic_DNA"/>
</dbReference>
<keyword evidence="1" id="KW-0479">Metal-binding</keyword>
<keyword evidence="7" id="KW-1185">Reference proteome</keyword>
<dbReference type="Pfam" id="PF13639">
    <property type="entry name" value="zf-RING_2"/>
    <property type="match status" value="1"/>
</dbReference>
<protein>
    <recommendedName>
        <fullName evidence="5">RING-type domain-containing protein</fullName>
    </recommendedName>
</protein>
<evidence type="ECO:0000256" key="1">
    <source>
        <dbReference type="ARBA" id="ARBA00022723"/>
    </source>
</evidence>
<proteinExistence type="predicted"/>
<dbReference type="OrthoDB" id="6424625at2759"/>
<dbReference type="PANTHER" id="PTHR45931:SF3">
    <property type="entry name" value="RING ZINC FINGER-CONTAINING PROTEIN"/>
    <property type="match status" value="1"/>
</dbReference>
<evidence type="ECO:0000313" key="7">
    <source>
        <dbReference type="Proteomes" id="UP000499080"/>
    </source>
</evidence>
<evidence type="ECO:0000256" key="3">
    <source>
        <dbReference type="ARBA" id="ARBA00022833"/>
    </source>
</evidence>
<dbReference type="GO" id="GO:0006511">
    <property type="term" value="P:ubiquitin-dependent protein catabolic process"/>
    <property type="evidence" value="ECO:0007669"/>
    <property type="project" value="TreeGrafter"/>
</dbReference>
<evidence type="ECO:0000259" key="5">
    <source>
        <dbReference type="PROSITE" id="PS50089"/>
    </source>
</evidence>
<evidence type="ECO:0000313" key="6">
    <source>
        <dbReference type="EMBL" id="GBM89002.1"/>
    </source>
</evidence>
<dbReference type="InterPro" id="IPR013083">
    <property type="entry name" value="Znf_RING/FYVE/PHD"/>
</dbReference>
<dbReference type="GO" id="GO:0061630">
    <property type="term" value="F:ubiquitin protein ligase activity"/>
    <property type="evidence" value="ECO:0007669"/>
    <property type="project" value="TreeGrafter"/>
</dbReference>
<organism evidence="6 7">
    <name type="scientific">Araneus ventricosus</name>
    <name type="common">Orbweaver spider</name>
    <name type="synonym">Epeira ventricosa</name>
    <dbReference type="NCBI Taxonomy" id="182803"/>
    <lineage>
        <taxon>Eukaryota</taxon>
        <taxon>Metazoa</taxon>
        <taxon>Ecdysozoa</taxon>
        <taxon>Arthropoda</taxon>
        <taxon>Chelicerata</taxon>
        <taxon>Arachnida</taxon>
        <taxon>Araneae</taxon>
        <taxon>Araneomorphae</taxon>
        <taxon>Entelegynae</taxon>
        <taxon>Araneoidea</taxon>
        <taxon>Araneidae</taxon>
        <taxon>Araneus</taxon>
    </lineage>
</organism>
<evidence type="ECO:0000256" key="2">
    <source>
        <dbReference type="ARBA" id="ARBA00022771"/>
    </source>
</evidence>
<feature type="domain" description="RING-type" evidence="5">
    <location>
        <begin position="92"/>
        <end position="132"/>
    </location>
</feature>
<name>A0A4Y2JI66_ARAVE</name>
<dbReference type="Gene3D" id="3.30.40.10">
    <property type="entry name" value="Zinc/RING finger domain, C3HC4 (zinc finger)"/>
    <property type="match status" value="1"/>
</dbReference>
<dbReference type="SMART" id="SM00744">
    <property type="entry name" value="RINGv"/>
    <property type="match status" value="1"/>
</dbReference>
<reference evidence="6 7" key="1">
    <citation type="journal article" date="2019" name="Sci. Rep.">
        <title>Orb-weaving spider Araneus ventricosus genome elucidates the spidroin gene catalogue.</title>
        <authorList>
            <person name="Kono N."/>
            <person name="Nakamura H."/>
            <person name="Ohtoshi R."/>
            <person name="Moran D.A.P."/>
            <person name="Shinohara A."/>
            <person name="Yoshida Y."/>
            <person name="Fujiwara M."/>
            <person name="Mori M."/>
            <person name="Tomita M."/>
            <person name="Arakawa K."/>
        </authorList>
    </citation>
    <scope>NUCLEOTIDE SEQUENCE [LARGE SCALE GENOMIC DNA]</scope>
</reference>
<dbReference type="SUPFAM" id="SSF57850">
    <property type="entry name" value="RING/U-box"/>
    <property type="match status" value="1"/>
</dbReference>
<dbReference type="InterPro" id="IPR051834">
    <property type="entry name" value="RING_finger_E3_ligase"/>
</dbReference>
<dbReference type="PROSITE" id="PS50089">
    <property type="entry name" value="ZF_RING_2"/>
    <property type="match status" value="1"/>
</dbReference>
<keyword evidence="2 4" id="KW-0863">Zinc-finger</keyword>
<dbReference type="Proteomes" id="UP000499080">
    <property type="component" value="Unassembled WGS sequence"/>
</dbReference>
<dbReference type="SMART" id="SM00184">
    <property type="entry name" value="RING"/>
    <property type="match status" value="1"/>
</dbReference>
<dbReference type="GO" id="GO:0008270">
    <property type="term" value="F:zinc ion binding"/>
    <property type="evidence" value="ECO:0007669"/>
    <property type="project" value="UniProtKB-KW"/>
</dbReference>
<dbReference type="InterPro" id="IPR001841">
    <property type="entry name" value="Znf_RING"/>
</dbReference>